<dbReference type="PANTHER" id="PTHR10489">
    <property type="entry name" value="CELL ADHESION MOLECULE"/>
    <property type="match status" value="1"/>
</dbReference>
<dbReference type="FunFam" id="1.20.1070.10:FF:000026">
    <property type="entry name" value="C-C chemokine receptor type 5"/>
    <property type="match status" value="1"/>
</dbReference>
<evidence type="ECO:0000256" key="5">
    <source>
        <dbReference type="ARBA" id="ARBA00023040"/>
    </source>
</evidence>
<evidence type="ECO:0000256" key="9">
    <source>
        <dbReference type="RuleBase" id="RU000688"/>
    </source>
</evidence>
<dbReference type="Pfam" id="PF00001">
    <property type="entry name" value="7tm_1"/>
    <property type="match status" value="1"/>
</dbReference>
<protein>
    <submittedName>
        <fullName evidence="12">C-C chemokine receptor type 5-like</fullName>
    </submittedName>
</protein>
<dbReference type="GO" id="GO:0060326">
    <property type="term" value="P:cell chemotaxis"/>
    <property type="evidence" value="ECO:0007669"/>
    <property type="project" value="TreeGrafter"/>
</dbReference>
<evidence type="ECO:0000256" key="1">
    <source>
        <dbReference type="ARBA" id="ARBA00004651"/>
    </source>
</evidence>
<reference evidence="12" key="3">
    <citation type="submission" date="2025-09" db="UniProtKB">
        <authorList>
            <consortium name="Ensembl"/>
        </authorList>
    </citation>
    <scope>IDENTIFICATION</scope>
</reference>
<feature type="transmembrane region" description="Helical" evidence="10">
    <location>
        <begin position="231"/>
        <end position="250"/>
    </location>
</feature>
<keyword evidence="5 9" id="KW-0297">G-protein coupled receptor</keyword>
<dbReference type="AlphaFoldDB" id="A0A672G2I1"/>
<dbReference type="Ensembl" id="ENSSFAT00005013740.1">
    <property type="protein sequence ID" value="ENSSFAP00005013176.1"/>
    <property type="gene ID" value="ENSSFAG00005007198.1"/>
</dbReference>
<evidence type="ECO:0000313" key="12">
    <source>
        <dbReference type="Ensembl" id="ENSSFAP00005013176.1"/>
    </source>
</evidence>
<evidence type="ECO:0000256" key="6">
    <source>
        <dbReference type="ARBA" id="ARBA00023136"/>
    </source>
</evidence>
<dbReference type="Proteomes" id="UP000472267">
    <property type="component" value="Chromosome 11"/>
</dbReference>
<keyword evidence="7 9" id="KW-0675">Receptor</keyword>
<dbReference type="GO" id="GO:0016493">
    <property type="term" value="F:C-C chemokine receptor activity"/>
    <property type="evidence" value="ECO:0007669"/>
    <property type="project" value="TreeGrafter"/>
</dbReference>
<feature type="transmembrane region" description="Helical" evidence="10">
    <location>
        <begin position="56"/>
        <end position="76"/>
    </location>
</feature>
<dbReference type="InterPro" id="IPR000276">
    <property type="entry name" value="GPCR_Rhodpsn"/>
</dbReference>
<keyword evidence="3 9" id="KW-0812">Transmembrane</keyword>
<dbReference type="PROSITE" id="PS00237">
    <property type="entry name" value="G_PROTEIN_RECEP_F1_1"/>
    <property type="match status" value="1"/>
</dbReference>
<evidence type="ECO:0000256" key="8">
    <source>
        <dbReference type="ARBA" id="ARBA00023224"/>
    </source>
</evidence>
<evidence type="ECO:0000256" key="4">
    <source>
        <dbReference type="ARBA" id="ARBA00022989"/>
    </source>
</evidence>
<dbReference type="GO" id="GO:0019722">
    <property type="term" value="P:calcium-mediated signaling"/>
    <property type="evidence" value="ECO:0007669"/>
    <property type="project" value="TreeGrafter"/>
</dbReference>
<evidence type="ECO:0000256" key="3">
    <source>
        <dbReference type="ARBA" id="ARBA00022692"/>
    </source>
</evidence>
<name>A0A672G2I1_SALFA</name>
<reference evidence="12" key="2">
    <citation type="submission" date="2025-08" db="UniProtKB">
        <authorList>
            <consortium name="Ensembl"/>
        </authorList>
    </citation>
    <scope>IDENTIFICATION</scope>
</reference>
<evidence type="ECO:0000256" key="10">
    <source>
        <dbReference type="SAM" id="Phobius"/>
    </source>
</evidence>
<accession>A0A672G2I1</accession>
<reference evidence="12" key="1">
    <citation type="submission" date="2019-06" db="EMBL/GenBank/DDBJ databases">
        <authorList>
            <consortium name="Wellcome Sanger Institute Data Sharing"/>
        </authorList>
    </citation>
    <scope>NUCLEOTIDE SEQUENCE [LARGE SCALE GENOMIC DNA]</scope>
</reference>
<dbReference type="GO" id="GO:0009897">
    <property type="term" value="C:external side of plasma membrane"/>
    <property type="evidence" value="ECO:0007669"/>
    <property type="project" value="TreeGrafter"/>
</dbReference>
<dbReference type="InParanoid" id="A0A672G2I1"/>
<dbReference type="InterPro" id="IPR050119">
    <property type="entry name" value="CCR1-9-like"/>
</dbReference>
<dbReference type="PROSITE" id="PS50262">
    <property type="entry name" value="G_PROTEIN_RECEP_F1_2"/>
    <property type="match status" value="1"/>
</dbReference>
<dbReference type="CDD" id="cd14984">
    <property type="entry name" value="7tmA_Chemokine_R"/>
    <property type="match status" value="1"/>
</dbReference>
<dbReference type="GO" id="GO:0019957">
    <property type="term" value="F:C-C chemokine binding"/>
    <property type="evidence" value="ECO:0007669"/>
    <property type="project" value="TreeGrafter"/>
</dbReference>
<keyword evidence="13" id="KW-1185">Reference proteome</keyword>
<proteinExistence type="inferred from homology"/>
<dbReference type="InterPro" id="IPR000355">
    <property type="entry name" value="Chemokine_rcpt"/>
</dbReference>
<feature type="transmembrane region" description="Helical" evidence="10">
    <location>
        <begin position="164"/>
        <end position="188"/>
    </location>
</feature>
<dbReference type="PRINTS" id="PR00237">
    <property type="entry name" value="GPCRRHODOPSN"/>
</dbReference>
<dbReference type="GO" id="GO:0007204">
    <property type="term" value="P:positive regulation of cytosolic calcium ion concentration"/>
    <property type="evidence" value="ECO:0007669"/>
    <property type="project" value="TreeGrafter"/>
</dbReference>
<dbReference type="InterPro" id="IPR017452">
    <property type="entry name" value="GPCR_Rhodpsn_7TM"/>
</dbReference>
<organism evidence="12 13">
    <name type="scientific">Salarias fasciatus</name>
    <name type="common">Jewelled blenny</name>
    <name type="synonym">Blennius fasciatus</name>
    <dbReference type="NCBI Taxonomy" id="181472"/>
    <lineage>
        <taxon>Eukaryota</taxon>
        <taxon>Metazoa</taxon>
        <taxon>Chordata</taxon>
        <taxon>Craniata</taxon>
        <taxon>Vertebrata</taxon>
        <taxon>Euteleostomi</taxon>
        <taxon>Actinopterygii</taxon>
        <taxon>Neopterygii</taxon>
        <taxon>Teleostei</taxon>
        <taxon>Neoteleostei</taxon>
        <taxon>Acanthomorphata</taxon>
        <taxon>Ovalentaria</taxon>
        <taxon>Blenniimorphae</taxon>
        <taxon>Blenniiformes</taxon>
        <taxon>Blennioidei</taxon>
        <taxon>Blenniidae</taxon>
        <taxon>Salariinae</taxon>
        <taxon>Salarias</taxon>
    </lineage>
</organism>
<evidence type="ECO:0000256" key="2">
    <source>
        <dbReference type="ARBA" id="ARBA00022475"/>
    </source>
</evidence>
<feature type="domain" description="G-protein coupled receptors family 1 profile" evidence="11">
    <location>
        <begin position="68"/>
        <end position="326"/>
    </location>
</feature>
<dbReference type="PRINTS" id="PR00657">
    <property type="entry name" value="CCCHEMOKINER"/>
</dbReference>
<comment type="similarity">
    <text evidence="9">Belongs to the G-protein coupled receptor 1 family.</text>
</comment>
<sequence length="379" mass="42969">MTTLTPTASTFGVGDAQSFVPLLSFSTTPDYGYDDDELDAYGSCQYERHGATFLPVLYAIFFVFGLVGNSVAIWILTCGVRLRSMTDVCLLNLALADLLLVCTFPFLAHQARDQWVFGDGMCKVVLGVYYIVFYCGIFFICLMSLDRYLAIVHAVYAMRARTRIFGLIAAVVIWVAGFIVSVSELIFLKQQSVTNSDGNLSTFCFPDYPKPTYDSSNTHFWKIFNLLKMNVLGLLIPIFILCFCYSQIIFKLLSIRSTKKQAIRLILFVVAAFFYCWVPYNIASFVKAMELLYNNTNCESSKRLTLALQVTEANSYFHSCLNPFLYVFVGEKFRMHLLRLINRAPCRLCQVIKVFLPQDRVSGSVYSQTTSLDERRTAV</sequence>
<dbReference type="OMA" id="CKVVLGI"/>
<keyword evidence="8 9" id="KW-0807">Transducer</keyword>
<dbReference type="FunCoup" id="A0A672G2I1">
    <property type="interactions" value="2"/>
</dbReference>
<feature type="transmembrane region" description="Helical" evidence="10">
    <location>
        <begin position="128"/>
        <end position="152"/>
    </location>
</feature>
<evidence type="ECO:0000256" key="7">
    <source>
        <dbReference type="ARBA" id="ARBA00023170"/>
    </source>
</evidence>
<dbReference type="PANTHER" id="PTHR10489:SF627">
    <property type="entry name" value="C-C CHEMOKINE RECEPTOR TYPE 8"/>
    <property type="match status" value="1"/>
</dbReference>
<keyword evidence="2" id="KW-1003">Cell membrane</keyword>
<keyword evidence="6 10" id="KW-0472">Membrane</keyword>
<dbReference type="SUPFAM" id="SSF81321">
    <property type="entry name" value="Family A G protein-coupled receptor-like"/>
    <property type="match status" value="1"/>
</dbReference>
<dbReference type="Gene3D" id="1.20.1070.10">
    <property type="entry name" value="Rhodopsin 7-helix transmembrane proteins"/>
    <property type="match status" value="1"/>
</dbReference>
<keyword evidence="4 10" id="KW-1133">Transmembrane helix</keyword>
<evidence type="ECO:0000259" key="11">
    <source>
        <dbReference type="PROSITE" id="PS50262"/>
    </source>
</evidence>
<evidence type="ECO:0000313" key="13">
    <source>
        <dbReference type="Proteomes" id="UP000472267"/>
    </source>
</evidence>
<feature type="transmembrane region" description="Helical" evidence="10">
    <location>
        <begin position="88"/>
        <end position="108"/>
    </location>
</feature>
<comment type="subcellular location">
    <subcellularLocation>
        <location evidence="1">Cell membrane</location>
        <topology evidence="1">Multi-pass membrane protein</topology>
    </subcellularLocation>
</comment>
<gene>
    <name evidence="12" type="primary">cabz01093075.1</name>
</gene>
<feature type="transmembrane region" description="Helical" evidence="10">
    <location>
        <begin position="262"/>
        <end position="280"/>
    </location>
</feature>
<dbReference type="GO" id="GO:0006955">
    <property type="term" value="P:immune response"/>
    <property type="evidence" value="ECO:0007669"/>
    <property type="project" value="TreeGrafter"/>
</dbReference>